<reference evidence="3 5" key="1">
    <citation type="submission" date="2018-03" db="EMBL/GenBank/DDBJ databases">
        <title>Genomic Encyclopedia of Archaeal and Bacterial Type Strains, Phase II (KMG-II): from individual species to whole genera.</title>
        <authorList>
            <person name="Goeker M."/>
        </authorList>
    </citation>
    <scope>NUCLEOTIDE SEQUENCE [LARGE SCALE GENOMIC DNA]</scope>
    <source>
        <strain evidence="3 5">DSM 25328</strain>
    </source>
</reference>
<keyword evidence="1" id="KW-0732">Signal</keyword>
<keyword evidence="6" id="KW-1185">Reference proteome</keyword>
<reference evidence="4 6" key="2">
    <citation type="submission" date="2023-10" db="EMBL/GenBank/DDBJ databases">
        <title>Eight complete genome sequences of bacteria isolated from laboratory stock of Giant Kelp gametophytes.</title>
        <authorList>
            <person name="Tolentino B."/>
            <person name="Nuzhdin S."/>
        </authorList>
    </citation>
    <scope>NUCLEOTIDE SEQUENCE [LARGE SCALE GENOMIC DNA]</scope>
    <source>
        <strain evidence="4 6">LC.270.F.C4</strain>
    </source>
</reference>
<dbReference type="RefSeq" id="WP_106161619.1">
    <property type="nucleotide sequence ID" value="NZ_CP136704.1"/>
</dbReference>
<dbReference type="EMBL" id="PVUF01000001">
    <property type="protein sequence ID" value="PRZ49972.1"/>
    <property type="molecule type" value="Genomic_DNA"/>
</dbReference>
<dbReference type="EMBL" id="CP136704">
    <property type="protein sequence ID" value="WOI31885.1"/>
    <property type="molecule type" value="Genomic_DNA"/>
</dbReference>
<evidence type="ECO:0000313" key="6">
    <source>
        <dbReference type="Proteomes" id="UP001302666"/>
    </source>
</evidence>
<dbReference type="Pfam" id="PF11412">
    <property type="entry name" value="DsbD_N"/>
    <property type="match status" value="1"/>
</dbReference>
<organism evidence="3 5">
    <name type="scientific">Tritonibacter scottomollicae</name>
    <name type="common">Epibacterium scottomollicae</name>
    <dbReference type="NCBI Taxonomy" id="483013"/>
    <lineage>
        <taxon>Bacteria</taxon>
        <taxon>Pseudomonadati</taxon>
        <taxon>Pseudomonadota</taxon>
        <taxon>Alphaproteobacteria</taxon>
        <taxon>Rhodobacterales</taxon>
        <taxon>Paracoccaceae</taxon>
        <taxon>Tritonibacter</taxon>
    </lineage>
</organism>
<evidence type="ECO:0000313" key="5">
    <source>
        <dbReference type="Proteomes" id="UP000237718"/>
    </source>
</evidence>
<feature type="domain" description="Thiol:disulfide interchange protein DsbD N-terminal" evidence="2">
    <location>
        <begin position="54"/>
        <end position="151"/>
    </location>
</feature>
<protein>
    <submittedName>
        <fullName evidence="3">Disulfide bond corrector protein DsbC</fullName>
    </submittedName>
    <submittedName>
        <fullName evidence="4">Protein-disulfide reductase DsbD family protein</fullName>
    </submittedName>
</protein>
<gene>
    <name evidence="3" type="ORF">CLV89_101188</name>
    <name evidence="4" type="ORF">R1T40_13025</name>
</gene>
<dbReference type="OrthoDB" id="9811036at2"/>
<evidence type="ECO:0000313" key="4">
    <source>
        <dbReference type="EMBL" id="WOI31885.1"/>
    </source>
</evidence>
<feature type="signal peptide" evidence="1">
    <location>
        <begin position="1"/>
        <end position="23"/>
    </location>
</feature>
<evidence type="ECO:0000259" key="2">
    <source>
        <dbReference type="Pfam" id="PF11412"/>
    </source>
</evidence>
<sequence length="275" mass="29220">MSVNLRSFLASAALALASLTSGAVPSMAGNNWDNVATINVLDGGPTADGRYLGALHLRLEDGWKTYWRAPGDAGIPPQFHWQGSRNVADLRITWPTPEVFLTSGMRTIGYHDELVLPIEITPKSPGKPIRLKGRMELGLCKDVCIPSELRFDHRADLAAGRHPAIAAALAARPYSASEARVRGVTCHLSPTPYGMKVSARISMPSAGAEEYAVIEGGGAALVATETKSWREGSELVAEAELLPARDGPVAVDRSALRFTVLGTSHAVDIRGCTSG</sequence>
<dbReference type="InterPro" id="IPR028250">
    <property type="entry name" value="DsbDN"/>
</dbReference>
<dbReference type="Proteomes" id="UP001302666">
    <property type="component" value="Chromosome"/>
</dbReference>
<accession>A0A2T1AN39</accession>
<dbReference type="Proteomes" id="UP000237718">
    <property type="component" value="Unassembled WGS sequence"/>
</dbReference>
<evidence type="ECO:0000256" key="1">
    <source>
        <dbReference type="SAM" id="SignalP"/>
    </source>
</evidence>
<feature type="chain" id="PRO_5015711125" evidence="1">
    <location>
        <begin position="24"/>
        <end position="275"/>
    </location>
</feature>
<evidence type="ECO:0000313" key="3">
    <source>
        <dbReference type="EMBL" id="PRZ49972.1"/>
    </source>
</evidence>
<proteinExistence type="predicted"/>
<dbReference type="AlphaFoldDB" id="A0A2T1AN39"/>
<name>A0A2T1AN39_TRISK</name>